<sequence>MIIYHILNKSSRLKTLKLKILKICIDIMKTQCYIIISSKH</sequence>
<proteinExistence type="predicted"/>
<reference evidence="1" key="1">
    <citation type="journal article" date="2021" name="Proc. Natl. Acad. Sci. U.S.A.">
        <title>A Catalog of Tens of Thousands of Viruses from Human Metagenomes Reveals Hidden Associations with Chronic Diseases.</title>
        <authorList>
            <person name="Tisza M.J."/>
            <person name="Buck C.B."/>
        </authorList>
    </citation>
    <scope>NUCLEOTIDE SEQUENCE</scope>
    <source>
        <strain evidence="1">CtqK313</strain>
    </source>
</reference>
<dbReference type="EMBL" id="BK032785">
    <property type="protein sequence ID" value="DAF60305.1"/>
    <property type="molecule type" value="Genomic_DNA"/>
</dbReference>
<accession>A0A8S5TAJ8</accession>
<protein>
    <submittedName>
        <fullName evidence="1">Uncharacterized protein</fullName>
    </submittedName>
</protein>
<name>A0A8S5TAJ8_9CAUD</name>
<organism evidence="1">
    <name type="scientific">Siphoviridae sp. ctqK313</name>
    <dbReference type="NCBI Taxonomy" id="2827946"/>
    <lineage>
        <taxon>Viruses</taxon>
        <taxon>Duplodnaviria</taxon>
        <taxon>Heunggongvirae</taxon>
        <taxon>Uroviricota</taxon>
        <taxon>Caudoviricetes</taxon>
    </lineage>
</organism>
<evidence type="ECO:0000313" key="1">
    <source>
        <dbReference type="EMBL" id="DAF60305.1"/>
    </source>
</evidence>